<dbReference type="Gene3D" id="2.30.30.40">
    <property type="entry name" value="SH3 Domains"/>
    <property type="match status" value="1"/>
</dbReference>
<dbReference type="EMBL" id="VSSQ01057391">
    <property type="protein sequence ID" value="MPN11190.1"/>
    <property type="molecule type" value="Genomic_DNA"/>
</dbReference>
<dbReference type="AlphaFoldDB" id="A0A645FB89"/>
<dbReference type="SMART" id="SM00287">
    <property type="entry name" value="SH3b"/>
    <property type="match status" value="1"/>
</dbReference>
<proteinExistence type="predicted"/>
<organism evidence="3">
    <name type="scientific">bioreactor metagenome</name>
    <dbReference type="NCBI Taxonomy" id="1076179"/>
    <lineage>
        <taxon>unclassified sequences</taxon>
        <taxon>metagenomes</taxon>
        <taxon>ecological metagenomes</taxon>
    </lineage>
</organism>
<feature type="domain" description="SH3b" evidence="2">
    <location>
        <begin position="51"/>
        <end position="118"/>
    </location>
</feature>
<comment type="caution">
    <text evidence="3">The sequence shown here is derived from an EMBL/GenBank/DDBJ whole genome shotgun (WGS) entry which is preliminary data.</text>
</comment>
<keyword evidence="1" id="KW-0812">Transmembrane</keyword>
<keyword evidence="1" id="KW-1133">Transmembrane helix</keyword>
<feature type="transmembrane region" description="Helical" evidence="1">
    <location>
        <begin position="180"/>
        <end position="202"/>
    </location>
</feature>
<evidence type="ECO:0000313" key="3">
    <source>
        <dbReference type="EMBL" id="MPN11190.1"/>
    </source>
</evidence>
<name>A0A645FB89_9ZZZZ</name>
<evidence type="ECO:0000256" key="1">
    <source>
        <dbReference type="SAM" id="Phobius"/>
    </source>
</evidence>
<dbReference type="Pfam" id="PF08239">
    <property type="entry name" value="SH3_3"/>
    <property type="match status" value="1"/>
</dbReference>
<protein>
    <recommendedName>
        <fullName evidence="2">SH3b domain-containing protein</fullName>
    </recommendedName>
</protein>
<dbReference type="InterPro" id="IPR003646">
    <property type="entry name" value="SH3-like_bac-type"/>
</dbReference>
<keyword evidence="1" id="KW-0472">Membrane</keyword>
<accession>A0A645FB89</accession>
<evidence type="ECO:0000259" key="2">
    <source>
        <dbReference type="SMART" id="SM00287"/>
    </source>
</evidence>
<reference evidence="3" key="1">
    <citation type="submission" date="2019-08" db="EMBL/GenBank/DDBJ databases">
        <authorList>
            <person name="Kucharzyk K."/>
            <person name="Murdoch R.W."/>
            <person name="Higgins S."/>
            <person name="Loffler F."/>
        </authorList>
    </citation>
    <scope>NUCLEOTIDE SEQUENCE</scope>
</reference>
<sequence length="205" mass="21407">MKLKVFKGISLFMIFVCLVTLEFTFNSPKTVHAQQPTGSIPTITGSPTGPMATVKVGLEETIKVRSGPSTLYDQIGVILPGVPVAVKGKTIAGDWLLIDYPGASSGEGWVWSLFMDVSAGELPVVEAPPTPAPKTTATIDPTMAAQFVITPQSTPLPTYTQPAPLTIPTYTSGLSSSGNIPVGLVIIILVGLGAVIGLFSVLQSR</sequence>
<gene>
    <name evidence="3" type="ORF">SDC9_158491</name>
</gene>